<dbReference type="PRINTS" id="PR00081">
    <property type="entry name" value="GDHRDH"/>
</dbReference>
<dbReference type="Proteomes" id="UP000050795">
    <property type="component" value="Unassembled WGS sequence"/>
</dbReference>
<dbReference type="AlphaFoldDB" id="A0AA85K7S4"/>
<dbReference type="InterPro" id="IPR036291">
    <property type="entry name" value="NAD(P)-bd_dom_sf"/>
</dbReference>
<feature type="chain" id="PRO_5044490616" evidence="4">
    <location>
        <begin position="30"/>
        <end position="372"/>
    </location>
</feature>
<protein>
    <submittedName>
        <fullName evidence="6">Uncharacterized protein</fullName>
    </submittedName>
</protein>
<dbReference type="GO" id="GO:0016616">
    <property type="term" value="F:oxidoreductase activity, acting on the CH-OH group of donors, NAD or NADP as acceptor"/>
    <property type="evidence" value="ECO:0007669"/>
    <property type="project" value="TreeGrafter"/>
</dbReference>
<sequence length="372" mass="41320">MTKEIGRSLCVCSLLLLTTPLCAFPLVNSVRFIIISHIHSAYCSLVFISFDFVQQFCAELIILTSYVMLSIIYDCYETLKLYMSPVYKDISDDVILITGAGNGIGREMCLEFAKYSSNILALDIDEKGLQETAVYVKSGRGVQIKPYLCDLSSPADIDRIVNEILQDYGRVTILVNNAAIINLLPLLHLSVDKFDKCFKVNFYAYFYLIKGFLPGMLGTSVSSNCSNHTNNSPARGHIVFVSSGGGVLPVPRYTDYCATKAAGLLLSESLELELKEMGVADQIHITRVIPHIVRTKLAGLITGSKSPLLPLLEPDECARQIVDGVLQNKSVVYIPRIVRLMAILKILSPNYAMSATRKYFRQKILFSTKETK</sequence>
<evidence type="ECO:0000256" key="2">
    <source>
        <dbReference type="ARBA" id="ARBA00023002"/>
    </source>
</evidence>
<dbReference type="WBParaSite" id="TREG1_79010.1">
    <property type="protein sequence ID" value="TREG1_79010.1"/>
    <property type="gene ID" value="TREG1_79010"/>
</dbReference>
<keyword evidence="5" id="KW-1185">Reference proteome</keyword>
<comment type="similarity">
    <text evidence="1 3">Belongs to the short-chain dehydrogenases/reductases (SDR) family.</text>
</comment>
<dbReference type="PANTHER" id="PTHR24322:SF736">
    <property type="entry name" value="RETINOL DEHYDROGENASE 10"/>
    <property type="match status" value="1"/>
</dbReference>
<evidence type="ECO:0000256" key="3">
    <source>
        <dbReference type="RuleBase" id="RU000363"/>
    </source>
</evidence>
<evidence type="ECO:0000313" key="6">
    <source>
        <dbReference type="WBParaSite" id="TREG1_79010.1"/>
    </source>
</evidence>
<reference evidence="5" key="1">
    <citation type="submission" date="2022-06" db="EMBL/GenBank/DDBJ databases">
        <authorList>
            <person name="Berger JAMES D."/>
            <person name="Berger JAMES D."/>
        </authorList>
    </citation>
    <scope>NUCLEOTIDE SEQUENCE [LARGE SCALE GENOMIC DNA]</scope>
</reference>
<dbReference type="SUPFAM" id="SSF51735">
    <property type="entry name" value="NAD(P)-binding Rossmann-fold domains"/>
    <property type="match status" value="1"/>
</dbReference>
<dbReference type="Pfam" id="PF00106">
    <property type="entry name" value="adh_short"/>
    <property type="match status" value="1"/>
</dbReference>
<accession>A0AA85K7S4</accession>
<name>A0AA85K7S4_TRIRE</name>
<dbReference type="PRINTS" id="PR00080">
    <property type="entry name" value="SDRFAMILY"/>
</dbReference>
<dbReference type="InterPro" id="IPR002347">
    <property type="entry name" value="SDR_fam"/>
</dbReference>
<keyword evidence="4" id="KW-0732">Signal</keyword>
<dbReference type="Gene3D" id="3.40.50.720">
    <property type="entry name" value="NAD(P)-binding Rossmann-like Domain"/>
    <property type="match status" value="1"/>
</dbReference>
<evidence type="ECO:0000256" key="1">
    <source>
        <dbReference type="ARBA" id="ARBA00006484"/>
    </source>
</evidence>
<reference evidence="6" key="2">
    <citation type="submission" date="2023-11" db="UniProtKB">
        <authorList>
            <consortium name="WormBaseParasite"/>
        </authorList>
    </citation>
    <scope>IDENTIFICATION</scope>
</reference>
<evidence type="ECO:0000313" key="5">
    <source>
        <dbReference type="Proteomes" id="UP000050795"/>
    </source>
</evidence>
<dbReference type="PANTHER" id="PTHR24322">
    <property type="entry name" value="PKSB"/>
    <property type="match status" value="1"/>
</dbReference>
<proteinExistence type="inferred from homology"/>
<evidence type="ECO:0000256" key="4">
    <source>
        <dbReference type="SAM" id="SignalP"/>
    </source>
</evidence>
<feature type="signal peptide" evidence="4">
    <location>
        <begin position="1"/>
        <end position="29"/>
    </location>
</feature>
<organism evidence="5 6">
    <name type="scientific">Trichobilharzia regenti</name>
    <name type="common">Nasal bird schistosome</name>
    <dbReference type="NCBI Taxonomy" id="157069"/>
    <lineage>
        <taxon>Eukaryota</taxon>
        <taxon>Metazoa</taxon>
        <taxon>Spiralia</taxon>
        <taxon>Lophotrochozoa</taxon>
        <taxon>Platyhelminthes</taxon>
        <taxon>Trematoda</taxon>
        <taxon>Digenea</taxon>
        <taxon>Strigeidida</taxon>
        <taxon>Schistosomatoidea</taxon>
        <taxon>Schistosomatidae</taxon>
        <taxon>Trichobilharzia</taxon>
    </lineage>
</organism>
<keyword evidence="2" id="KW-0560">Oxidoreductase</keyword>
<dbReference type="GO" id="GO:0005811">
    <property type="term" value="C:lipid droplet"/>
    <property type="evidence" value="ECO:0007669"/>
    <property type="project" value="TreeGrafter"/>
</dbReference>